<dbReference type="GO" id="GO:0008716">
    <property type="term" value="F:D-alanine-D-alanine ligase activity"/>
    <property type="evidence" value="ECO:0007669"/>
    <property type="project" value="UniProtKB-UniRule"/>
</dbReference>
<dbReference type="Gene3D" id="3.40.50.20">
    <property type="match status" value="1"/>
</dbReference>
<comment type="cofactor">
    <cofactor evidence="12">
        <name>Mg(2+)</name>
        <dbReference type="ChEBI" id="CHEBI:18420"/>
    </cofactor>
    <cofactor evidence="12">
        <name>Mn(2+)</name>
        <dbReference type="ChEBI" id="CHEBI:29035"/>
    </cofactor>
    <text evidence="12">Binds 2 magnesium or manganese ions per subunit.</text>
</comment>
<comment type="function">
    <text evidence="10">Cell wall formation.</text>
</comment>
<feature type="active site" evidence="11">
    <location>
        <position position="331"/>
    </location>
</feature>
<dbReference type="HAMAP" id="MF_00047">
    <property type="entry name" value="Dala_Dala_lig"/>
    <property type="match status" value="1"/>
</dbReference>
<feature type="active site" evidence="11">
    <location>
        <position position="17"/>
    </location>
</feature>
<dbReference type="PIRSF" id="PIRSF039102">
    <property type="entry name" value="Ddl/VanB"/>
    <property type="match status" value="1"/>
</dbReference>
<evidence type="ECO:0000256" key="12">
    <source>
        <dbReference type="PIRSR" id="PIRSR039102-3"/>
    </source>
</evidence>
<comment type="caution">
    <text evidence="15">The sequence shown here is derived from an EMBL/GenBank/DDBJ whole genome shotgun (WGS) entry which is preliminary data.</text>
</comment>
<evidence type="ECO:0000313" key="16">
    <source>
        <dbReference type="Proteomes" id="UP000051717"/>
    </source>
</evidence>
<dbReference type="GO" id="GO:0009252">
    <property type="term" value="P:peptidoglycan biosynthetic process"/>
    <property type="evidence" value="ECO:0007669"/>
    <property type="project" value="UniProtKB-UniRule"/>
</dbReference>
<dbReference type="SUPFAM" id="SSF56059">
    <property type="entry name" value="Glutathione synthetase ATP-binding domain-like"/>
    <property type="match status" value="1"/>
</dbReference>
<evidence type="ECO:0000256" key="2">
    <source>
        <dbReference type="ARBA" id="ARBA00010871"/>
    </source>
</evidence>
<dbReference type="PATRIC" id="fig|1703774.3.peg.340"/>
<comment type="subcellular location">
    <subcellularLocation>
        <location evidence="1 10">Cytoplasm</location>
    </subcellularLocation>
</comment>
<dbReference type="GO" id="GO:0008360">
    <property type="term" value="P:regulation of cell shape"/>
    <property type="evidence" value="ECO:0007669"/>
    <property type="project" value="UniProtKB-KW"/>
</dbReference>
<dbReference type="NCBIfam" id="NF002378">
    <property type="entry name" value="PRK01372.1"/>
    <property type="match status" value="1"/>
</dbReference>
<dbReference type="SUPFAM" id="SSF52440">
    <property type="entry name" value="PreATP-grasp domain"/>
    <property type="match status" value="1"/>
</dbReference>
<keyword evidence="7 10" id="KW-0133">Cell shape</keyword>
<dbReference type="InterPro" id="IPR011095">
    <property type="entry name" value="Dala_Dala_lig_C"/>
</dbReference>
<dbReference type="Gene3D" id="3.30.1490.20">
    <property type="entry name" value="ATP-grasp fold, A domain"/>
    <property type="match status" value="1"/>
</dbReference>
<evidence type="ECO:0000256" key="10">
    <source>
        <dbReference type="HAMAP-Rule" id="MF_00047"/>
    </source>
</evidence>
<dbReference type="UniPathway" id="UPA00219"/>
<feature type="domain" description="ATP-grasp" evidence="14">
    <location>
        <begin position="145"/>
        <end position="353"/>
    </location>
</feature>
<evidence type="ECO:0000256" key="4">
    <source>
        <dbReference type="ARBA" id="ARBA00022598"/>
    </source>
</evidence>
<feature type="binding site" evidence="12">
    <location>
        <position position="320"/>
    </location>
    <ligand>
        <name>Mg(2+)</name>
        <dbReference type="ChEBI" id="CHEBI:18420"/>
        <label>2</label>
    </ligand>
</feature>
<dbReference type="Proteomes" id="UP000051717">
    <property type="component" value="Unassembled WGS sequence"/>
</dbReference>
<accession>A0A0S8GE27</accession>
<comment type="similarity">
    <text evidence="2 10">Belongs to the D-alanine--D-alanine ligase family.</text>
</comment>
<dbReference type="EMBL" id="LJUI01000010">
    <property type="protein sequence ID" value="KPK70754.1"/>
    <property type="molecule type" value="Genomic_DNA"/>
</dbReference>
<dbReference type="InterPro" id="IPR016185">
    <property type="entry name" value="PreATP-grasp_dom_sf"/>
</dbReference>
<dbReference type="NCBIfam" id="TIGR01205">
    <property type="entry name" value="D_ala_D_alaTIGR"/>
    <property type="match status" value="1"/>
</dbReference>
<sequence>MGRKTNIAVLMGGRTAEHEVSLATGRVVVNSLDKRKYNVKPVTITKSGTWLVPRGYLTGSTGPKKVQGTPGLQLMELQKRSPQPVPTGLALERALEEKVDIVFIALHGPFGEDGTVQGLLEIAGIPYTGSGVLASALAMNKIKSREIFAYHGLAVPRWLVYDEWTWQERPRRVAEEIESTLGFPCVVKPPGLGSSVGTSMPASRRELKAGMERAFEYDTQVLVEEYLQGDEVTCAVLGNEAGKDPIALPPTQIVPKTSQYFDYEAKYTPGATEEITPARISERLIAEVQKTAVTVHQLLGCEGMSRADTIVAGGKVYVLETNTIPGMTEISLYPMAARAMGMTFPALLDRIIELAFERVRHTKSKVEH</sequence>
<dbReference type="GO" id="GO:0005524">
    <property type="term" value="F:ATP binding"/>
    <property type="evidence" value="ECO:0007669"/>
    <property type="project" value="UniProtKB-UniRule"/>
</dbReference>
<dbReference type="InterPro" id="IPR011127">
    <property type="entry name" value="Dala_Dala_lig_N"/>
</dbReference>
<comment type="catalytic activity">
    <reaction evidence="10">
        <text>2 D-alanine + ATP = D-alanyl-D-alanine + ADP + phosphate + H(+)</text>
        <dbReference type="Rhea" id="RHEA:11224"/>
        <dbReference type="ChEBI" id="CHEBI:15378"/>
        <dbReference type="ChEBI" id="CHEBI:30616"/>
        <dbReference type="ChEBI" id="CHEBI:43474"/>
        <dbReference type="ChEBI" id="CHEBI:57416"/>
        <dbReference type="ChEBI" id="CHEBI:57822"/>
        <dbReference type="ChEBI" id="CHEBI:456216"/>
        <dbReference type="EC" id="6.3.2.4"/>
    </reaction>
</comment>
<evidence type="ECO:0000256" key="7">
    <source>
        <dbReference type="ARBA" id="ARBA00022960"/>
    </source>
</evidence>
<dbReference type="AlphaFoldDB" id="A0A0S8GE27"/>
<organism evidence="15 16">
    <name type="scientific">candidate division TA06 bacterium SM23_40</name>
    <dbReference type="NCBI Taxonomy" id="1703774"/>
    <lineage>
        <taxon>Bacteria</taxon>
        <taxon>Bacteria division TA06</taxon>
    </lineage>
</organism>
<dbReference type="GO" id="GO:0005737">
    <property type="term" value="C:cytoplasm"/>
    <property type="evidence" value="ECO:0007669"/>
    <property type="project" value="UniProtKB-SubCell"/>
</dbReference>
<dbReference type="PROSITE" id="PS50975">
    <property type="entry name" value="ATP_GRASP"/>
    <property type="match status" value="1"/>
</dbReference>
<feature type="binding site" evidence="12">
    <location>
        <position position="322"/>
    </location>
    <ligand>
        <name>Mg(2+)</name>
        <dbReference type="ChEBI" id="CHEBI:18420"/>
        <label>2</label>
    </ligand>
</feature>
<dbReference type="GO" id="GO:0046872">
    <property type="term" value="F:metal ion binding"/>
    <property type="evidence" value="ECO:0007669"/>
    <property type="project" value="UniProtKB-KW"/>
</dbReference>
<dbReference type="Gene3D" id="3.30.470.20">
    <property type="entry name" value="ATP-grasp fold, B domain"/>
    <property type="match status" value="1"/>
</dbReference>
<evidence type="ECO:0000259" key="14">
    <source>
        <dbReference type="PROSITE" id="PS50975"/>
    </source>
</evidence>
<keyword evidence="12" id="KW-0460">Magnesium</keyword>
<keyword evidence="3 10" id="KW-0963">Cytoplasm</keyword>
<dbReference type="PANTHER" id="PTHR23132:SF23">
    <property type="entry name" value="D-ALANINE--D-ALANINE LIGASE B"/>
    <property type="match status" value="1"/>
</dbReference>
<evidence type="ECO:0000256" key="8">
    <source>
        <dbReference type="ARBA" id="ARBA00022984"/>
    </source>
</evidence>
<dbReference type="InterPro" id="IPR000291">
    <property type="entry name" value="D-Ala_lig_Van_CS"/>
</dbReference>
<feature type="binding site" evidence="12">
    <location>
        <position position="308"/>
    </location>
    <ligand>
        <name>Mg(2+)</name>
        <dbReference type="ChEBI" id="CHEBI:18420"/>
        <label>1</label>
    </ligand>
</feature>
<keyword evidence="9 10" id="KW-0961">Cell wall biogenesis/degradation</keyword>
<keyword evidence="8 10" id="KW-0573">Peptidoglycan synthesis</keyword>
<name>A0A0S8GE27_UNCT6</name>
<dbReference type="EC" id="6.3.2.4" evidence="10"/>
<evidence type="ECO:0000313" key="15">
    <source>
        <dbReference type="EMBL" id="KPK70754.1"/>
    </source>
</evidence>
<dbReference type="GO" id="GO:0071555">
    <property type="term" value="P:cell wall organization"/>
    <property type="evidence" value="ECO:0007669"/>
    <property type="project" value="UniProtKB-KW"/>
</dbReference>
<dbReference type="InterPro" id="IPR005905">
    <property type="entry name" value="D_ala_D_ala"/>
</dbReference>
<dbReference type="PROSITE" id="PS00843">
    <property type="entry name" value="DALA_DALA_LIGASE_1"/>
    <property type="match status" value="1"/>
</dbReference>
<evidence type="ECO:0000256" key="13">
    <source>
        <dbReference type="PROSITE-ProRule" id="PRU00409"/>
    </source>
</evidence>
<keyword evidence="6 13" id="KW-0067">ATP-binding</keyword>
<dbReference type="PANTHER" id="PTHR23132">
    <property type="entry name" value="D-ALANINE--D-ALANINE LIGASE"/>
    <property type="match status" value="1"/>
</dbReference>
<keyword evidence="12" id="KW-0464">Manganese</keyword>
<keyword evidence="12" id="KW-0479">Metal-binding</keyword>
<evidence type="ECO:0000256" key="5">
    <source>
        <dbReference type="ARBA" id="ARBA00022741"/>
    </source>
</evidence>
<protein>
    <recommendedName>
        <fullName evidence="10">D-alanine--D-alanine ligase</fullName>
        <ecNumber evidence="10">6.3.2.4</ecNumber>
    </recommendedName>
    <alternativeName>
        <fullName evidence="10">D-Ala-D-Ala ligase</fullName>
    </alternativeName>
    <alternativeName>
        <fullName evidence="10">D-alanylalanine synthetase</fullName>
    </alternativeName>
</protein>
<evidence type="ECO:0000256" key="11">
    <source>
        <dbReference type="PIRSR" id="PIRSR039102-1"/>
    </source>
</evidence>
<dbReference type="Pfam" id="PF01820">
    <property type="entry name" value="Dala_Dala_lig_N"/>
    <property type="match status" value="1"/>
</dbReference>
<dbReference type="InterPro" id="IPR013815">
    <property type="entry name" value="ATP_grasp_subdomain_1"/>
</dbReference>
<keyword evidence="5 13" id="KW-0547">Nucleotide-binding</keyword>
<evidence type="ECO:0000256" key="6">
    <source>
        <dbReference type="ARBA" id="ARBA00022840"/>
    </source>
</evidence>
<gene>
    <name evidence="10" type="primary">ddl</name>
    <name evidence="15" type="ORF">AMJ82_02330</name>
</gene>
<evidence type="ECO:0000256" key="1">
    <source>
        <dbReference type="ARBA" id="ARBA00004496"/>
    </source>
</evidence>
<reference evidence="15 16" key="1">
    <citation type="journal article" date="2015" name="Microbiome">
        <title>Genomic resolution of linkages in carbon, nitrogen, and sulfur cycling among widespread estuary sediment bacteria.</title>
        <authorList>
            <person name="Baker B.J."/>
            <person name="Lazar C.S."/>
            <person name="Teske A.P."/>
            <person name="Dick G.J."/>
        </authorList>
    </citation>
    <scope>NUCLEOTIDE SEQUENCE [LARGE SCALE GENOMIC DNA]</scope>
    <source>
        <strain evidence="15">SM23_40</strain>
    </source>
</reference>
<dbReference type="NCBIfam" id="NF002528">
    <property type="entry name" value="PRK01966.1-4"/>
    <property type="match status" value="1"/>
</dbReference>
<comment type="pathway">
    <text evidence="10">Cell wall biogenesis; peptidoglycan biosynthesis.</text>
</comment>
<evidence type="ECO:0000256" key="3">
    <source>
        <dbReference type="ARBA" id="ARBA00022490"/>
    </source>
</evidence>
<dbReference type="Pfam" id="PF07478">
    <property type="entry name" value="Dala_Dala_lig_C"/>
    <property type="match status" value="1"/>
</dbReference>
<proteinExistence type="inferred from homology"/>
<feature type="active site" evidence="11">
    <location>
        <position position="194"/>
    </location>
</feature>
<dbReference type="PROSITE" id="PS00844">
    <property type="entry name" value="DALA_DALA_LIGASE_2"/>
    <property type="match status" value="1"/>
</dbReference>
<keyword evidence="4 10" id="KW-0436">Ligase</keyword>
<dbReference type="InterPro" id="IPR011761">
    <property type="entry name" value="ATP-grasp"/>
</dbReference>
<evidence type="ECO:0000256" key="9">
    <source>
        <dbReference type="ARBA" id="ARBA00023316"/>
    </source>
</evidence>
<feature type="binding site" evidence="12">
    <location>
        <position position="320"/>
    </location>
    <ligand>
        <name>Mg(2+)</name>
        <dbReference type="ChEBI" id="CHEBI:18420"/>
        <label>1</label>
    </ligand>
</feature>